<dbReference type="Proteomes" id="UP000503264">
    <property type="component" value="Chromosome"/>
</dbReference>
<comment type="subcellular location">
    <subcellularLocation>
        <location evidence="1">Membrane</location>
        <topology evidence="1">Multi-pass membrane protein</topology>
    </subcellularLocation>
</comment>
<keyword evidence="4 5" id="KW-0472">Membrane</keyword>
<proteinExistence type="predicted"/>
<dbReference type="AlphaFoldDB" id="A0A6G5QGW7"/>
<organism evidence="6 7">
    <name type="scientific">Campylobacter mucosalis CCUG 21559</name>
    <dbReference type="NCBI Taxonomy" id="1032067"/>
    <lineage>
        <taxon>Bacteria</taxon>
        <taxon>Pseudomonadati</taxon>
        <taxon>Campylobacterota</taxon>
        <taxon>Epsilonproteobacteria</taxon>
        <taxon>Campylobacterales</taxon>
        <taxon>Campylobacteraceae</taxon>
        <taxon>Campylobacter</taxon>
    </lineage>
</organism>
<dbReference type="Pfam" id="PF02674">
    <property type="entry name" value="Colicin_V"/>
    <property type="match status" value="1"/>
</dbReference>
<evidence type="ECO:0000256" key="5">
    <source>
        <dbReference type="SAM" id="Phobius"/>
    </source>
</evidence>
<evidence type="ECO:0000256" key="2">
    <source>
        <dbReference type="ARBA" id="ARBA00022692"/>
    </source>
</evidence>
<evidence type="ECO:0000313" key="7">
    <source>
        <dbReference type="Proteomes" id="UP000503264"/>
    </source>
</evidence>
<gene>
    <name evidence="6" type="ORF">CMUC_0957</name>
</gene>
<dbReference type="GO" id="GO:0016020">
    <property type="term" value="C:membrane"/>
    <property type="evidence" value="ECO:0007669"/>
    <property type="project" value="UniProtKB-SubCell"/>
</dbReference>
<dbReference type="InterPro" id="IPR003825">
    <property type="entry name" value="Colicin-V_CvpA"/>
</dbReference>
<evidence type="ECO:0000256" key="3">
    <source>
        <dbReference type="ARBA" id="ARBA00022989"/>
    </source>
</evidence>
<feature type="transmembrane region" description="Helical" evidence="5">
    <location>
        <begin position="31"/>
        <end position="50"/>
    </location>
</feature>
<name>A0A6G5QGW7_9BACT</name>
<evidence type="ECO:0000256" key="1">
    <source>
        <dbReference type="ARBA" id="ARBA00004141"/>
    </source>
</evidence>
<accession>A0A6G5QGW7</accession>
<dbReference type="GO" id="GO:0009403">
    <property type="term" value="P:toxin biosynthetic process"/>
    <property type="evidence" value="ECO:0007669"/>
    <property type="project" value="InterPro"/>
</dbReference>
<evidence type="ECO:0000256" key="4">
    <source>
        <dbReference type="ARBA" id="ARBA00023136"/>
    </source>
</evidence>
<reference evidence="6 7" key="1">
    <citation type="submission" date="2016-07" db="EMBL/GenBank/DDBJ databases">
        <title>Comparative genomics of the Campylobacter concisus group.</title>
        <authorList>
            <person name="Miller W.G."/>
            <person name="Yee E."/>
            <person name="Chapman M.H."/>
            <person name="Huynh S."/>
            <person name="Bono J.L."/>
            <person name="On S.L.W."/>
            <person name="StLeger J."/>
            <person name="Foster G."/>
            <person name="Parker C.T."/>
        </authorList>
    </citation>
    <scope>NUCLEOTIDE SEQUENCE [LARGE SCALE GENOMIC DNA]</scope>
    <source>
        <strain evidence="6 7">CCUG 21559</strain>
    </source>
</reference>
<keyword evidence="2 5" id="KW-0812">Transmembrane</keyword>
<keyword evidence="3 5" id="KW-1133">Transmembrane helix</keyword>
<dbReference type="PANTHER" id="PTHR36926:SF1">
    <property type="entry name" value="COLICIN V PRODUCTION PROTEIN"/>
    <property type="match status" value="1"/>
</dbReference>
<feature type="transmembrane region" description="Helical" evidence="5">
    <location>
        <begin position="70"/>
        <end position="88"/>
    </location>
</feature>
<feature type="transmembrane region" description="Helical" evidence="5">
    <location>
        <begin position="6"/>
        <end position="24"/>
    </location>
</feature>
<dbReference type="EMBL" id="CP012542">
    <property type="protein sequence ID" value="QCD44746.1"/>
    <property type="molecule type" value="Genomic_DNA"/>
</dbReference>
<sequence>MQSIVWFDVIIIGAVLILGLKGLINGLIKEALGLIGLIGGLILASRFSGVAGEFIQSNIYKFENTSLLDFISFIAVWLIFWLFCLLVGKILSKLVGASGLGFLDRLGGFIAGSGKIFLTLSAILAIIANTNLSVKIEPFFQNSKVYPVLLSTGKWIANIDVKALKNDIDSVVNTPKDDKKTDIFIKMDGNLSVEDNATKENR</sequence>
<protein>
    <submittedName>
        <fullName evidence="6">Putative membrane protein, CvpA family</fullName>
    </submittedName>
</protein>
<feature type="transmembrane region" description="Helical" evidence="5">
    <location>
        <begin position="109"/>
        <end position="128"/>
    </location>
</feature>
<dbReference type="PANTHER" id="PTHR36926">
    <property type="entry name" value="COLICIN V PRODUCTION PROTEIN"/>
    <property type="match status" value="1"/>
</dbReference>
<evidence type="ECO:0000313" key="6">
    <source>
        <dbReference type="EMBL" id="QCD44746.1"/>
    </source>
</evidence>
<dbReference type="InterPro" id="IPR052719">
    <property type="entry name" value="CvpA-like"/>
</dbReference>
<keyword evidence="7" id="KW-1185">Reference proteome</keyword>
<dbReference type="RefSeq" id="WP_034967974.1">
    <property type="nucleotide sequence ID" value="NZ_CP012542.1"/>
</dbReference>